<feature type="transmembrane region" description="Helical" evidence="2">
    <location>
        <begin position="337"/>
        <end position="358"/>
    </location>
</feature>
<comment type="caution">
    <text evidence="4">The sequence shown here is derived from an EMBL/GenBank/DDBJ whole genome shotgun (WGS) entry which is preliminary data.</text>
</comment>
<dbReference type="Gene3D" id="1.20.210.10">
    <property type="entry name" value="Cytochrome c oxidase-like, subunit I domain"/>
    <property type="match status" value="1"/>
</dbReference>
<proteinExistence type="predicted"/>
<gene>
    <name evidence="4" type="ORF">CFH83_08240</name>
</gene>
<dbReference type="Proteomes" id="UP000228859">
    <property type="component" value="Unassembled WGS sequence"/>
</dbReference>
<feature type="transmembrane region" description="Helical" evidence="2">
    <location>
        <begin position="187"/>
        <end position="205"/>
    </location>
</feature>
<accession>A0A2D3WI99</accession>
<feature type="transmembrane region" description="Helical" evidence="2">
    <location>
        <begin position="304"/>
        <end position="325"/>
    </location>
</feature>
<sequence>MLNKFINDELPLAFLWLILGLFAGLVYAVEMVGLDGSMTLLSPERARSLHISQMLYGFFPLILSLLPFALFQKEGVLSETAIEHLRRYFVVWNLFLLFMSMALLFGNIRGLPFYDFPYQLNFLLAFSGLFYLLALVDALRRYEKRPLWVNVSLVAVIAAPIALVVLMNPDYGQVEQTLVGPHGDNTLGMSFTLIPIYYLLIKLVATQEFKPRWHWLWIVPLAGYALSLIIRNFFHSLSYSEEWFFQYLTLLYLPLLWVWLRDAGVSFKTNPYLIFSIGAFIFVDLQGNFLFIPEIRALIHRNDLVVGHAHIAMGLGVAFMALAILHHLLPNLFRRVYAVIWTVLMALMALVLTIAGIIEAGGFTAAVEPFLSLRALIGALVVGMVLWITYERIRFRLDSPLKFYHLSGLLSDAGGGVILILGGAALFPLLGFSFSGTYEYIVFAFMIGTGLMHWYGIHSDPHRFAELSASVRAICASVFAALYMVGTMDGIALLVAFYDGLFALFYWLVLRGRE</sequence>
<evidence type="ECO:0000313" key="4">
    <source>
        <dbReference type="EMBL" id="DAB38006.1"/>
    </source>
</evidence>
<name>A0A2D3WI99_9BACT</name>
<dbReference type="InterPro" id="IPR000883">
    <property type="entry name" value="Cyt_C_Oxase_1"/>
</dbReference>
<dbReference type="InterPro" id="IPR023616">
    <property type="entry name" value="Cyt_c_oxase-like_su1_dom"/>
</dbReference>
<evidence type="ECO:0000313" key="5">
    <source>
        <dbReference type="Proteomes" id="UP000228859"/>
    </source>
</evidence>
<reference evidence="4 5" key="1">
    <citation type="journal article" date="2017" name="Front. Microbiol.">
        <title>Comparative Genomic Analysis of the Class Epsilonproteobacteria and Proposed Reclassification to Epsilonbacteraeota (phyl. nov.).</title>
        <authorList>
            <person name="Waite D.W."/>
            <person name="Vanwonterghem I."/>
            <person name="Rinke C."/>
            <person name="Parks D.H."/>
            <person name="Zhang Y."/>
            <person name="Takai K."/>
            <person name="Sievert S.M."/>
            <person name="Simon J."/>
            <person name="Campbell B.J."/>
            <person name="Hanson T.E."/>
            <person name="Woyke T."/>
            <person name="Klotz M.G."/>
            <person name="Hugenholtz P."/>
        </authorList>
    </citation>
    <scope>NUCLEOTIDE SEQUENCE [LARGE SCALE GENOMIC DNA]</scope>
    <source>
        <strain evidence="4">UBA12443</strain>
    </source>
</reference>
<feature type="transmembrane region" description="Helical" evidence="2">
    <location>
        <begin position="370"/>
        <end position="388"/>
    </location>
</feature>
<keyword evidence="1" id="KW-0249">Electron transport</keyword>
<feature type="domain" description="Cytochrome oxidase subunit I profile" evidence="3">
    <location>
        <begin position="113"/>
        <end position="514"/>
    </location>
</feature>
<keyword evidence="1" id="KW-0813">Transport</keyword>
<keyword evidence="1" id="KW-0679">Respiratory chain</keyword>
<dbReference type="AlphaFoldDB" id="A0A2D3WI99"/>
<dbReference type="InterPro" id="IPR036927">
    <property type="entry name" value="Cyt_c_oxase-like_su1_sf"/>
</dbReference>
<feature type="transmembrane region" description="Helical" evidence="2">
    <location>
        <begin position="491"/>
        <end position="510"/>
    </location>
</feature>
<feature type="transmembrane region" description="Helical" evidence="2">
    <location>
        <begin position="217"/>
        <end position="237"/>
    </location>
</feature>
<organism evidence="4 5">
    <name type="scientific">Sulfuricurvum kujiense</name>
    <dbReference type="NCBI Taxonomy" id="148813"/>
    <lineage>
        <taxon>Bacteria</taxon>
        <taxon>Pseudomonadati</taxon>
        <taxon>Campylobacterota</taxon>
        <taxon>Epsilonproteobacteria</taxon>
        <taxon>Campylobacterales</taxon>
        <taxon>Sulfurimonadaceae</taxon>
        <taxon>Sulfuricurvum</taxon>
    </lineage>
</organism>
<feature type="transmembrane region" description="Helical" evidence="2">
    <location>
        <begin position="272"/>
        <end position="292"/>
    </location>
</feature>
<evidence type="ECO:0000256" key="1">
    <source>
        <dbReference type="ARBA" id="ARBA00022660"/>
    </source>
</evidence>
<feature type="transmembrane region" description="Helical" evidence="2">
    <location>
        <begin position="147"/>
        <end position="167"/>
    </location>
</feature>
<dbReference type="RefSeq" id="WP_294896036.1">
    <property type="nucleotide sequence ID" value="NZ_DLUI01000118.1"/>
</dbReference>
<feature type="transmembrane region" description="Helical" evidence="2">
    <location>
        <begin position="469"/>
        <end position="485"/>
    </location>
</feature>
<protein>
    <recommendedName>
        <fullName evidence="3">Cytochrome oxidase subunit I profile domain-containing protein</fullName>
    </recommendedName>
</protein>
<feature type="transmembrane region" description="Helical" evidence="2">
    <location>
        <begin position="409"/>
        <end position="434"/>
    </location>
</feature>
<feature type="transmembrane region" description="Helical" evidence="2">
    <location>
        <begin position="52"/>
        <end position="71"/>
    </location>
</feature>
<feature type="transmembrane region" description="Helical" evidence="2">
    <location>
        <begin position="116"/>
        <end position="135"/>
    </location>
</feature>
<feature type="transmembrane region" description="Helical" evidence="2">
    <location>
        <begin position="243"/>
        <end position="260"/>
    </location>
</feature>
<keyword evidence="2" id="KW-0472">Membrane</keyword>
<keyword evidence="2" id="KW-0812">Transmembrane</keyword>
<dbReference type="Pfam" id="PF00115">
    <property type="entry name" value="COX1"/>
    <property type="match status" value="1"/>
</dbReference>
<dbReference type="SUPFAM" id="SSF81442">
    <property type="entry name" value="Cytochrome c oxidase subunit I-like"/>
    <property type="match status" value="1"/>
</dbReference>
<evidence type="ECO:0000256" key="2">
    <source>
        <dbReference type="SAM" id="Phobius"/>
    </source>
</evidence>
<feature type="transmembrane region" description="Helical" evidence="2">
    <location>
        <begin position="440"/>
        <end position="457"/>
    </location>
</feature>
<evidence type="ECO:0000259" key="3">
    <source>
        <dbReference type="PROSITE" id="PS50855"/>
    </source>
</evidence>
<dbReference type="EMBL" id="DLUI01000118">
    <property type="protein sequence ID" value="DAB38006.1"/>
    <property type="molecule type" value="Genomic_DNA"/>
</dbReference>
<keyword evidence="2" id="KW-1133">Transmembrane helix</keyword>
<dbReference type="PROSITE" id="PS50855">
    <property type="entry name" value="COX1"/>
    <property type="match status" value="1"/>
</dbReference>
<feature type="transmembrane region" description="Helical" evidence="2">
    <location>
        <begin position="91"/>
        <end position="110"/>
    </location>
</feature>
<dbReference type="GO" id="GO:0004129">
    <property type="term" value="F:cytochrome-c oxidase activity"/>
    <property type="evidence" value="ECO:0007669"/>
    <property type="project" value="InterPro"/>
</dbReference>